<dbReference type="EMBL" id="CBXV010000007">
    <property type="protein sequence ID" value="CDM65959.1"/>
    <property type="molecule type" value="Genomic_DNA"/>
</dbReference>
<dbReference type="GO" id="GO:1900705">
    <property type="term" value="P:negative regulation of siderophore biosynthetic process"/>
    <property type="evidence" value="ECO:0007669"/>
    <property type="project" value="TreeGrafter"/>
</dbReference>
<sequence length="188" mass="21450">MAQPVSTLTLNERSTGNNGASSVMGEKEIFHHHIQRAGLKRTAQRDLILDVFLGTDEHLSSEDLYRLVQEKDPTIGQTTVYRTLKLMTEAGIAREVRFGDGKTRYERNSKLPHHHHMICVECGHTIEFLSSELEAIQNEIAAKYRFEPKQHSLRIFGLCADCRDRAPARHNLETVEPRVRLSLARAHK</sequence>
<evidence type="ECO:0000256" key="13">
    <source>
        <dbReference type="PIRSR" id="PIRSR602481-2"/>
    </source>
</evidence>
<keyword evidence="11" id="KW-0804">Transcription</keyword>
<evidence type="ECO:0000256" key="6">
    <source>
        <dbReference type="ARBA" id="ARBA00022491"/>
    </source>
</evidence>
<evidence type="ECO:0000256" key="14">
    <source>
        <dbReference type="SAM" id="MobiDB-lite"/>
    </source>
</evidence>
<evidence type="ECO:0000256" key="3">
    <source>
        <dbReference type="ARBA" id="ARBA00011738"/>
    </source>
</evidence>
<dbReference type="InterPro" id="IPR002481">
    <property type="entry name" value="FUR"/>
</dbReference>
<feature type="binding site" evidence="12">
    <location>
        <position position="159"/>
    </location>
    <ligand>
        <name>Zn(2+)</name>
        <dbReference type="ChEBI" id="CHEBI:29105"/>
    </ligand>
</feature>
<keyword evidence="16" id="KW-1185">Reference proteome</keyword>
<feature type="binding site" evidence="13">
    <location>
        <position position="113"/>
    </location>
    <ligand>
        <name>Fe cation</name>
        <dbReference type="ChEBI" id="CHEBI:24875"/>
    </ligand>
</feature>
<keyword evidence="7 12" id="KW-0479">Metal-binding</keyword>
<dbReference type="SUPFAM" id="SSF46785">
    <property type="entry name" value="Winged helix' DNA-binding domain"/>
    <property type="match status" value="1"/>
</dbReference>
<evidence type="ECO:0000256" key="1">
    <source>
        <dbReference type="ARBA" id="ARBA00004496"/>
    </source>
</evidence>
<feature type="binding site" evidence="12">
    <location>
        <position position="119"/>
    </location>
    <ligand>
        <name>Zn(2+)</name>
        <dbReference type="ChEBI" id="CHEBI:29105"/>
    </ligand>
</feature>
<keyword evidence="6" id="KW-0678">Repressor</keyword>
<dbReference type="InterPro" id="IPR036388">
    <property type="entry name" value="WH-like_DNA-bd_sf"/>
</dbReference>
<evidence type="ECO:0000256" key="7">
    <source>
        <dbReference type="ARBA" id="ARBA00022723"/>
    </source>
</evidence>
<dbReference type="InterPro" id="IPR036390">
    <property type="entry name" value="WH_DNA-bd_sf"/>
</dbReference>
<name>A0A0B6X088_9BACT</name>
<dbReference type="PANTHER" id="PTHR33202:SF2">
    <property type="entry name" value="FERRIC UPTAKE REGULATION PROTEIN"/>
    <property type="match status" value="1"/>
</dbReference>
<feature type="binding site" evidence="13">
    <location>
        <position position="134"/>
    </location>
    <ligand>
        <name>Fe cation</name>
        <dbReference type="ChEBI" id="CHEBI:24875"/>
    </ligand>
</feature>
<evidence type="ECO:0000256" key="11">
    <source>
        <dbReference type="ARBA" id="ARBA00023163"/>
    </source>
</evidence>
<accession>A0A0B6X088</accession>
<dbReference type="GO" id="GO:0008270">
    <property type="term" value="F:zinc ion binding"/>
    <property type="evidence" value="ECO:0007669"/>
    <property type="project" value="TreeGrafter"/>
</dbReference>
<feature type="compositionally biased region" description="Polar residues" evidence="14">
    <location>
        <begin position="1"/>
        <end position="21"/>
    </location>
</feature>
<dbReference type="GO" id="GO:0005829">
    <property type="term" value="C:cytosol"/>
    <property type="evidence" value="ECO:0007669"/>
    <property type="project" value="TreeGrafter"/>
</dbReference>
<evidence type="ECO:0000256" key="5">
    <source>
        <dbReference type="ARBA" id="ARBA00022490"/>
    </source>
</evidence>
<keyword evidence="10" id="KW-0238">DNA-binding</keyword>
<comment type="subunit">
    <text evidence="3">Homodimer.</text>
</comment>
<keyword evidence="13" id="KW-0408">Iron</keyword>
<evidence type="ECO:0000256" key="4">
    <source>
        <dbReference type="ARBA" id="ARBA00020910"/>
    </source>
</evidence>
<evidence type="ECO:0000313" key="16">
    <source>
        <dbReference type="Proteomes" id="UP000031518"/>
    </source>
</evidence>
<feature type="region of interest" description="Disordered" evidence="14">
    <location>
        <begin position="1"/>
        <end position="22"/>
    </location>
</feature>
<feature type="binding site" evidence="13">
    <location>
        <position position="151"/>
    </location>
    <ligand>
        <name>Fe cation</name>
        <dbReference type="ChEBI" id="CHEBI:24875"/>
    </ligand>
</feature>
<evidence type="ECO:0000256" key="12">
    <source>
        <dbReference type="PIRSR" id="PIRSR602481-1"/>
    </source>
</evidence>
<gene>
    <name evidence="15" type="ORF">PYK22_01968</name>
</gene>
<comment type="cofactor">
    <cofactor evidence="13">
        <name>Mn(2+)</name>
        <dbReference type="ChEBI" id="CHEBI:29035"/>
    </cofactor>
    <cofactor evidence="13">
        <name>Fe(2+)</name>
        <dbReference type="ChEBI" id="CHEBI:29033"/>
    </cofactor>
    <text evidence="13">Binds 1 Mn(2+) or Fe(2+) ion per subunit.</text>
</comment>
<feature type="binding site" evidence="12">
    <location>
        <position position="162"/>
    </location>
    <ligand>
        <name>Zn(2+)</name>
        <dbReference type="ChEBI" id="CHEBI:29105"/>
    </ligand>
</feature>
<organism evidence="15 16">
    <name type="scientific">Pyrinomonas methylaliphatogenes</name>
    <dbReference type="NCBI Taxonomy" id="454194"/>
    <lineage>
        <taxon>Bacteria</taxon>
        <taxon>Pseudomonadati</taxon>
        <taxon>Acidobacteriota</taxon>
        <taxon>Blastocatellia</taxon>
        <taxon>Blastocatellales</taxon>
        <taxon>Pyrinomonadaceae</taxon>
        <taxon>Pyrinomonas</taxon>
    </lineage>
</organism>
<protein>
    <recommendedName>
        <fullName evidence="4">Ferric uptake regulation protein</fullName>
    </recommendedName>
</protein>
<dbReference type="InterPro" id="IPR043135">
    <property type="entry name" value="Fur_C"/>
</dbReference>
<keyword evidence="8 12" id="KW-0862">Zinc</keyword>
<proteinExistence type="inferred from homology"/>
<dbReference type="GO" id="GO:0045892">
    <property type="term" value="P:negative regulation of DNA-templated transcription"/>
    <property type="evidence" value="ECO:0007669"/>
    <property type="project" value="TreeGrafter"/>
</dbReference>
<evidence type="ECO:0000256" key="10">
    <source>
        <dbReference type="ARBA" id="ARBA00023125"/>
    </source>
</evidence>
<dbReference type="CDD" id="cd07153">
    <property type="entry name" value="Fur_like"/>
    <property type="match status" value="1"/>
</dbReference>
<dbReference type="RefSeq" id="WP_211197668.1">
    <property type="nucleotide sequence ID" value="NZ_CBXV010000007.1"/>
</dbReference>
<dbReference type="Pfam" id="PF01475">
    <property type="entry name" value="FUR"/>
    <property type="match status" value="1"/>
</dbReference>
<feature type="binding site" evidence="12">
    <location>
        <position position="122"/>
    </location>
    <ligand>
        <name>Zn(2+)</name>
        <dbReference type="ChEBI" id="CHEBI:29105"/>
    </ligand>
</feature>
<evidence type="ECO:0000256" key="2">
    <source>
        <dbReference type="ARBA" id="ARBA00007957"/>
    </source>
</evidence>
<dbReference type="STRING" id="454194.PYK22_01968"/>
<keyword evidence="5" id="KW-0963">Cytoplasm</keyword>
<dbReference type="Gene3D" id="3.30.1490.190">
    <property type="match status" value="1"/>
</dbReference>
<reference evidence="15 16" key="2">
    <citation type="submission" date="2015-01" db="EMBL/GenBank/DDBJ databases">
        <title>Complete genome sequence of Pyrinomonas methylaliphatogenes type strain K22T.</title>
        <authorList>
            <person name="Lee K.C.Y."/>
            <person name="Power J.F."/>
            <person name="Dunfield P.F."/>
            <person name="Morgan X.C."/>
            <person name="Huttenhower C."/>
            <person name="Stott M.B."/>
        </authorList>
    </citation>
    <scope>NUCLEOTIDE SEQUENCE [LARGE SCALE GENOMIC DNA]</scope>
    <source>
        <strain evidence="15 16">K22</strain>
    </source>
</reference>
<keyword evidence="9" id="KW-0805">Transcription regulation</keyword>
<evidence type="ECO:0000313" key="15">
    <source>
        <dbReference type="EMBL" id="CDM65959.1"/>
    </source>
</evidence>
<dbReference type="AlphaFoldDB" id="A0A0B6X088"/>
<evidence type="ECO:0000256" key="8">
    <source>
        <dbReference type="ARBA" id="ARBA00022833"/>
    </source>
</evidence>
<dbReference type="Gene3D" id="1.10.10.10">
    <property type="entry name" value="Winged helix-like DNA-binding domain superfamily/Winged helix DNA-binding domain"/>
    <property type="match status" value="1"/>
</dbReference>
<dbReference type="GO" id="GO:0003700">
    <property type="term" value="F:DNA-binding transcription factor activity"/>
    <property type="evidence" value="ECO:0007669"/>
    <property type="project" value="InterPro"/>
</dbReference>
<dbReference type="Proteomes" id="UP000031518">
    <property type="component" value="Unassembled WGS sequence"/>
</dbReference>
<dbReference type="GO" id="GO:0000976">
    <property type="term" value="F:transcription cis-regulatory region binding"/>
    <property type="evidence" value="ECO:0007669"/>
    <property type="project" value="TreeGrafter"/>
</dbReference>
<comment type="subcellular location">
    <subcellularLocation>
        <location evidence="1">Cytoplasm</location>
    </subcellularLocation>
</comment>
<comment type="similarity">
    <text evidence="2">Belongs to the Fur family.</text>
</comment>
<evidence type="ECO:0000256" key="9">
    <source>
        <dbReference type="ARBA" id="ARBA00023015"/>
    </source>
</evidence>
<comment type="cofactor">
    <cofactor evidence="12">
        <name>Zn(2+)</name>
        <dbReference type="ChEBI" id="CHEBI:29105"/>
    </cofactor>
    <text evidence="12">Binds 1 zinc ion per subunit.</text>
</comment>
<dbReference type="PANTHER" id="PTHR33202">
    <property type="entry name" value="ZINC UPTAKE REGULATION PROTEIN"/>
    <property type="match status" value="1"/>
</dbReference>
<reference evidence="15 16" key="1">
    <citation type="submission" date="2013-12" db="EMBL/GenBank/DDBJ databases">
        <authorList>
            <person name="Stott M."/>
        </authorList>
    </citation>
    <scope>NUCLEOTIDE SEQUENCE [LARGE SCALE GENOMIC DNA]</scope>
    <source>
        <strain evidence="15 16">K22</strain>
    </source>
</reference>